<gene>
    <name evidence="1" type="ORF">DES37_10383</name>
</gene>
<organism evidence="1 2">
    <name type="scientific">Mangrovibacter plantisponsor</name>
    <dbReference type="NCBI Taxonomy" id="451513"/>
    <lineage>
        <taxon>Bacteria</taxon>
        <taxon>Pseudomonadati</taxon>
        <taxon>Pseudomonadota</taxon>
        <taxon>Gammaproteobacteria</taxon>
        <taxon>Enterobacterales</taxon>
        <taxon>Enterobacteriaceae</taxon>
        <taxon>Mangrovibacter</taxon>
    </lineage>
</organism>
<keyword evidence="2" id="KW-1185">Reference proteome</keyword>
<dbReference type="RefSeq" id="WP_170123727.1">
    <property type="nucleotide sequence ID" value="NZ_QGTS01000003.1"/>
</dbReference>
<evidence type="ECO:0000313" key="2">
    <source>
        <dbReference type="Proteomes" id="UP000246744"/>
    </source>
</evidence>
<dbReference type="EMBL" id="QGTS01000003">
    <property type="protein sequence ID" value="PWW10708.1"/>
    <property type="molecule type" value="Genomic_DNA"/>
</dbReference>
<accession>A0A317Q3H5</accession>
<reference evidence="1 2" key="1">
    <citation type="submission" date="2018-05" db="EMBL/GenBank/DDBJ databases">
        <title>Genomic Encyclopedia of Type Strains, Phase IV (KMG-IV): sequencing the most valuable type-strain genomes for metagenomic binning, comparative biology and taxonomic classification.</title>
        <authorList>
            <person name="Goeker M."/>
        </authorList>
    </citation>
    <scope>NUCLEOTIDE SEQUENCE [LARGE SCALE GENOMIC DNA]</scope>
    <source>
        <strain evidence="1 2">DSM 19579</strain>
    </source>
</reference>
<name>A0A317Q3H5_9ENTR</name>
<dbReference type="Proteomes" id="UP000246744">
    <property type="component" value="Unassembled WGS sequence"/>
</dbReference>
<evidence type="ECO:0000313" key="1">
    <source>
        <dbReference type="EMBL" id="PWW10708.1"/>
    </source>
</evidence>
<dbReference type="AlphaFoldDB" id="A0A317Q3H5"/>
<comment type="caution">
    <text evidence="1">The sequence shown here is derived from an EMBL/GenBank/DDBJ whole genome shotgun (WGS) entry which is preliminary data.</text>
</comment>
<protein>
    <submittedName>
        <fullName evidence="1">Uncharacterized protein</fullName>
    </submittedName>
</protein>
<sequence>MSYIFGCTADILPNTAEIAPGRCLVVEYDCYLHLKLAFRAINRITDEFDDP</sequence>
<proteinExistence type="predicted"/>